<dbReference type="InterPro" id="IPR001633">
    <property type="entry name" value="EAL_dom"/>
</dbReference>
<evidence type="ECO:0000259" key="1">
    <source>
        <dbReference type="PROSITE" id="PS50883"/>
    </source>
</evidence>
<feature type="domain" description="EAL" evidence="1">
    <location>
        <begin position="1"/>
        <end position="245"/>
    </location>
</feature>
<accession>A0ABV5ZAR4</accession>
<dbReference type="InterPro" id="IPR050706">
    <property type="entry name" value="Cyclic-di-GMP_PDE-like"/>
</dbReference>
<gene>
    <name evidence="2" type="ORF">ACFFLH_08125</name>
</gene>
<sequence length="248" mass="27379">MSGSSCQCQNTLSFAICMAFQPIVDLRSGQAYAYEALVRGSEGQGAGWVLAQVSDHNRHAFDQTCRVSAVRQAAALAMPARLHINFLPGAVYKPENCIRTTLEACAEFGFPVEQITFEITEVEKVDSDHLSRIINAYQEMRFLTAIDDFGAGFSNLGLLVEFQPDLIKLDMALIRDIAQDPVRQQLLSAMVNLCQGLAITLVAEGVETLEEARYLYQHGVYLQQGYYFAKPALDALPLLDPARLNALL</sequence>
<dbReference type="RefSeq" id="WP_027311831.1">
    <property type="nucleotide sequence ID" value="NZ_JBHLZN010000002.1"/>
</dbReference>
<dbReference type="SUPFAM" id="SSF141868">
    <property type="entry name" value="EAL domain-like"/>
    <property type="match status" value="1"/>
</dbReference>
<evidence type="ECO:0000313" key="3">
    <source>
        <dbReference type="Proteomes" id="UP001589628"/>
    </source>
</evidence>
<comment type="caution">
    <text evidence="2">The sequence shown here is derived from an EMBL/GenBank/DDBJ whole genome shotgun (WGS) entry which is preliminary data.</text>
</comment>
<proteinExistence type="predicted"/>
<dbReference type="Proteomes" id="UP001589628">
    <property type="component" value="Unassembled WGS sequence"/>
</dbReference>
<dbReference type="Pfam" id="PF00563">
    <property type="entry name" value="EAL"/>
    <property type="match status" value="1"/>
</dbReference>
<protein>
    <submittedName>
        <fullName evidence="2">EAL domain-containing protein</fullName>
    </submittedName>
</protein>
<dbReference type="PROSITE" id="PS50883">
    <property type="entry name" value="EAL"/>
    <property type="match status" value="1"/>
</dbReference>
<organism evidence="2 3">
    <name type="scientific">Balneatrix alpica</name>
    <dbReference type="NCBI Taxonomy" id="75684"/>
    <lineage>
        <taxon>Bacteria</taxon>
        <taxon>Pseudomonadati</taxon>
        <taxon>Pseudomonadota</taxon>
        <taxon>Gammaproteobacteria</taxon>
        <taxon>Oceanospirillales</taxon>
        <taxon>Balneatrichaceae</taxon>
        <taxon>Balneatrix</taxon>
    </lineage>
</organism>
<reference evidence="2 3" key="1">
    <citation type="submission" date="2024-09" db="EMBL/GenBank/DDBJ databases">
        <authorList>
            <person name="Sun Q."/>
            <person name="Mori K."/>
        </authorList>
    </citation>
    <scope>NUCLEOTIDE SEQUENCE [LARGE SCALE GENOMIC DNA]</scope>
    <source>
        <strain evidence="2 3">ATCC 51285</strain>
    </source>
</reference>
<dbReference type="Gene3D" id="3.20.20.450">
    <property type="entry name" value="EAL domain"/>
    <property type="match status" value="1"/>
</dbReference>
<dbReference type="PANTHER" id="PTHR33121">
    <property type="entry name" value="CYCLIC DI-GMP PHOSPHODIESTERASE PDEF"/>
    <property type="match status" value="1"/>
</dbReference>
<evidence type="ECO:0000313" key="2">
    <source>
        <dbReference type="EMBL" id="MFB9886372.1"/>
    </source>
</evidence>
<dbReference type="InterPro" id="IPR035919">
    <property type="entry name" value="EAL_sf"/>
</dbReference>
<name>A0ABV5ZAR4_9GAMM</name>
<dbReference type="PANTHER" id="PTHR33121:SF15">
    <property type="entry name" value="BLUE LIGHT- AND TEMPERATURE-REGULATED ANTIREPRESSOR BLUF"/>
    <property type="match status" value="1"/>
</dbReference>
<keyword evidence="3" id="KW-1185">Reference proteome</keyword>
<dbReference type="SMART" id="SM00052">
    <property type="entry name" value="EAL"/>
    <property type="match status" value="1"/>
</dbReference>
<dbReference type="CDD" id="cd01948">
    <property type="entry name" value="EAL"/>
    <property type="match status" value="1"/>
</dbReference>
<dbReference type="EMBL" id="JBHLZN010000002">
    <property type="protein sequence ID" value="MFB9886372.1"/>
    <property type="molecule type" value="Genomic_DNA"/>
</dbReference>